<dbReference type="NCBIfam" id="TIGR00254">
    <property type="entry name" value="GGDEF"/>
    <property type="match status" value="1"/>
</dbReference>
<evidence type="ECO:0000259" key="4">
    <source>
        <dbReference type="PROSITE" id="PS50110"/>
    </source>
</evidence>
<dbReference type="PANTHER" id="PTHR45138:SF9">
    <property type="entry name" value="DIGUANYLATE CYCLASE DGCM-RELATED"/>
    <property type="match status" value="1"/>
</dbReference>
<evidence type="ECO:0000259" key="5">
    <source>
        <dbReference type="PROSITE" id="PS50887"/>
    </source>
</evidence>
<dbReference type="GO" id="GO:0043709">
    <property type="term" value="P:cell adhesion involved in single-species biofilm formation"/>
    <property type="evidence" value="ECO:0007669"/>
    <property type="project" value="TreeGrafter"/>
</dbReference>
<dbReference type="SUPFAM" id="SSF55073">
    <property type="entry name" value="Nucleotide cyclase"/>
    <property type="match status" value="1"/>
</dbReference>
<dbReference type="GO" id="GO:0000160">
    <property type="term" value="P:phosphorelay signal transduction system"/>
    <property type="evidence" value="ECO:0007669"/>
    <property type="project" value="InterPro"/>
</dbReference>
<feature type="domain" description="Response regulatory" evidence="4">
    <location>
        <begin position="1"/>
        <end position="107"/>
    </location>
</feature>
<comment type="caution">
    <text evidence="6">The sequence shown here is derived from an EMBL/GenBank/DDBJ whole genome shotgun (WGS) entry which is preliminary data.</text>
</comment>
<protein>
    <recommendedName>
        <fullName evidence="1">diguanylate cyclase</fullName>
        <ecNumber evidence="1">2.7.7.65</ecNumber>
    </recommendedName>
</protein>
<dbReference type="PROSITE" id="PS50110">
    <property type="entry name" value="RESPONSE_REGULATORY"/>
    <property type="match status" value="1"/>
</dbReference>
<dbReference type="Gene3D" id="3.30.70.270">
    <property type="match status" value="1"/>
</dbReference>
<evidence type="ECO:0000256" key="1">
    <source>
        <dbReference type="ARBA" id="ARBA00012528"/>
    </source>
</evidence>
<dbReference type="CDD" id="cd00156">
    <property type="entry name" value="REC"/>
    <property type="match status" value="1"/>
</dbReference>
<dbReference type="InterPro" id="IPR001789">
    <property type="entry name" value="Sig_transdc_resp-reg_receiver"/>
</dbReference>
<dbReference type="AlphaFoldDB" id="A0A9D7LNF2"/>
<dbReference type="GO" id="GO:0052621">
    <property type="term" value="F:diguanylate cyclase activity"/>
    <property type="evidence" value="ECO:0007669"/>
    <property type="project" value="UniProtKB-EC"/>
</dbReference>
<dbReference type="InterPro" id="IPR043128">
    <property type="entry name" value="Rev_trsase/Diguanyl_cyclase"/>
</dbReference>
<dbReference type="Pfam" id="PF00072">
    <property type="entry name" value="Response_reg"/>
    <property type="match status" value="1"/>
</dbReference>
<evidence type="ECO:0000313" key="7">
    <source>
        <dbReference type="Proteomes" id="UP000808146"/>
    </source>
</evidence>
<dbReference type="SUPFAM" id="SSF52172">
    <property type="entry name" value="CheY-like"/>
    <property type="match status" value="1"/>
</dbReference>
<dbReference type="PROSITE" id="PS50887">
    <property type="entry name" value="GGDEF"/>
    <property type="match status" value="1"/>
</dbReference>
<sequence>MALASKLRGTYQVHEESDGESAWQKLLVDPSISAVISDLQMPRLDGAGLVQRVRASKQSRLQSMPIIVVSGDEGEAERERVRQLGASDFVTKGAGTSEILSRLNNLLALVAARETLEAGRQSMVQDPASGLFTRKYLEHQAAQALSHATRSGVDLCIMVLGFDAFDQVCARLGPDLAERVSTRFAKMLAGKMRTEDSLGHFGPGQFAIVAPGTSLPLFTAFAQRVREAVEVAHVPVQGQPVRLTVSIGVASVPSDEADTALALLELAGQRMLEGMGSGGNRIVAGAGGPAALRQIKVQRALELIAAQRSDVVRTQLGQLGVELLPLLHLMNQDLGLNLPMADIERRLRDRTSNKK</sequence>
<name>A0A9D7LNF2_9RHOO</name>
<dbReference type="EC" id="2.7.7.65" evidence="1"/>
<evidence type="ECO:0000256" key="3">
    <source>
        <dbReference type="PROSITE-ProRule" id="PRU00169"/>
    </source>
</evidence>
<keyword evidence="3" id="KW-0597">Phosphoprotein</keyword>
<dbReference type="Gene3D" id="3.40.50.2300">
    <property type="match status" value="1"/>
</dbReference>
<dbReference type="GO" id="GO:0005886">
    <property type="term" value="C:plasma membrane"/>
    <property type="evidence" value="ECO:0007669"/>
    <property type="project" value="TreeGrafter"/>
</dbReference>
<dbReference type="SMART" id="SM00448">
    <property type="entry name" value="REC"/>
    <property type="match status" value="1"/>
</dbReference>
<feature type="domain" description="GGDEF" evidence="5">
    <location>
        <begin position="153"/>
        <end position="287"/>
    </location>
</feature>
<dbReference type="GO" id="GO:1902201">
    <property type="term" value="P:negative regulation of bacterial-type flagellum-dependent cell motility"/>
    <property type="evidence" value="ECO:0007669"/>
    <property type="project" value="TreeGrafter"/>
</dbReference>
<comment type="catalytic activity">
    <reaction evidence="2">
        <text>2 GTP = 3',3'-c-di-GMP + 2 diphosphate</text>
        <dbReference type="Rhea" id="RHEA:24898"/>
        <dbReference type="ChEBI" id="CHEBI:33019"/>
        <dbReference type="ChEBI" id="CHEBI:37565"/>
        <dbReference type="ChEBI" id="CHEBI:58805"/>
        <dbReference type="EC" id="2.7.7.65"/>
    </reaction>
</comment>
<organism evidence="6 7">
    <name type="scientific">Candidatus Dechloromonas phosphorivorans</name>
    <dbReference type="NCBI Taxonomy" id="2899244"/>
    <lineage>
        <taxon>Bacteria</taxon>
        <taxon>Pseudomonadati</taxon>
        <taxon>Pseudomonadota</taxon>
        <taxon>Betaproteobacteria</taxon>
        <taxon>Rhodocyclales</taxon>
        <taxon>Azonexaceae</taxon>
        <taxon>Dechloromonas</taxon>
    </lineage>
</organism>
<gene>
    <name evidence="6" type="ORF">IPN75_11825</name>
</gene>
<evidence type="ECO:0000313" key="6">
    <source>
        <dbReference type="EMBL" id="MBK8891010.1"/>
    </source>
</evidence>
<reference evidence="6" key="1">
    <citation type="submission" date="2020-10" db="EMBL/GenBank/DDBJ databases">
        <title>Connecting structure to function with the recovery of over 1000 high-quality activated sludge metagenome-assembled genomes encoding full-length rRNA genes using long-read sequencing.</title>
        <authorList>
            <person name="Singleton C.M."/>
            <person name="Petriglieri F."/>
            <person name="Kristensen J.M."/>
            <person name="Kirkegaard R.H."/>
            <person name="Michaelsen T.Y."/>
            <person name="Andersen M.H."/>
            <person name="Karst S.M."/>
            <person name="Dueholm M.S."/>
            <person name="Nielsen P.H."/>
            <person name="Albertsen M."/>
        </authorList>
    </citation>
    <scope>NUCLEOTIDE SEQUENCE</scope>
    <source>
        <strain evidence="6">OdNE_18-Q3-R46-58_BAT3C.305</strain>
    </source>
</reference>
<dbReference type="PANTHER" id="PTHR45138">
    <property type="entry name" value="REGULATORY COMPONENTS OF SENSORY TRANSDUCTION SYSTEM"/>
    <property type="match status" value="1"/>
</dbReference>
<dbReference type="EMBL" id="JADKBR010000016">
    <property type="protein sequence ID" value="MBK8891010.1"/>
    <property type="molecule type" value="Genomic_DNA"/>
</dbReference>
<dbReference type="InterPro" id="IPR050469">
    <property type="entry name" value="Diguanylate_Cyclase"/>
</dbReference>
<dbReference type="Proteomes" id="UP000808146">
    <property type="component" value="Unassembled WGS sequence"/>
</dbReference>
<dbReference type="InterPro" id="IPR000160">
    <property type="entry name" value="GGDEF_dom"/>
</dbReference>
<accession>A0A9D7LNF2</accession>
<dbReference type="SMART" id="SM00267">
    <property type="entry name" value="GGDEF"/>
    <property type="match status" value="1"/>
</dbReference>
<proteinExistence type="predicted"/>
<dbReference type="CDD" id="cd01949">
    <property type="entry name" value="GGDEF"/>
    <property type="match status" value="1"/>
</dbReference>
<dbReference type="Pfam" id="PF00990">
    <property type="entry name" value="GGDEF"/>
    <property type="match status" value="1"/>
</dbReference>
<feature type="modified residue" description="4-aspartylphosphate" evidence="3">
    <location>
        <position position="38"/>
    </location>
</feature>
<dbReference type="InterPro" id="IPR029787">
    <property type="entry name" value="Nucleotide_cyclase"/>
</dbReference>
<dbReference type="InterPro" id="IPR011006">
    <property type="entry name" value="CheY-like_superfamily"/>
</dbReference>
<evidence type="ECO:0000256" key="2">
    <source>
        <dbReference type="ARBA" id="ARBA00034247"/>
    </source>
</evidence>